<keyword evidence="1" id="KW-1133">Transmembrane helix</keyword>
<evidence type="ECO:0000313" key="2">
    <source>
        <dbReference type="EMBL" id="MFD3004052.1"/>
    </source>
</evidence>
<dbReference type="Pfam" id="PF03400">
    <property type="entry name" value="DDE_Tnp_IS1"/>
    <property type="match status" value="1"/>
</dbReference>
<dbReference type="Proteomes" id="UP001597641">
    <property type="component" value="Unassembled WGS sequence"/>
</dbReference>
<accession>A0ABW6C402</accession>
<dbReference type="RefSeq" id="WP_377492627.1">
    <property type="nucleotide sequence ID" value="NZ_JBHUOX010000087.1"/>
</dbReference>
<sequence length="76" mass="8966">MAAANKKETNHAERFFCNLRQRCARLVRKSLSFSKWLERHLMAIQFFAANYILSYICLIQRGRFGLKVDSKRTTLP</sequence>
<keyword evidence="3" id="KW-1185">Reference proteome</keyword>
<organism evidence="2 3">
    <name type="scientific">Pontibacter toksunensis</name>
    <dbReference type="NCBI Taxonomy" id="1332631"/>
    <lineage>
        <taxon>Bacteria</taxon>
        <taxon>Pseudomonadati</taxon>
        <taxon>Bacteroidota</taxon>
        <taxon>Cytophagia</taxon>
        <taxon>Cytophagales</taxon>
        <taxon>Hymenobacteraceae</taxon>
        <taxon>Pontibacter</taxon>
    </lineage>
</organism>
<reference evidence="3" key="1">
    <citation type="journal article" date="2019" name="Int. J. Syst. Evol. Microbiol.">
        <title>The Global Catalogue of Microorganisms (GCM) 10K type strain sequencing project: providing services to taxonomists for standard genome sequencing and annotation.</title>
        <authorList>
            <consortium name="The Broad Institute Genomics Platform"/>
            <consortium name="The Broad Institute Genome Sequencing Center for Infectious Disease"/>
            <person name="Wu L."/>
            <person name="Ma J."/>
        </authorList>
    </citation>
    <scope>NUCLEOTIDE SEQUENCE [LARGE SCALE GENOMIC DNA]</scope>
    <source>
        <strain evidence="3">KCTC 23984</strain>
    </source>
</reference>
<dbReference type="InterPro" id="IPR005063">
    <property type="entry name" value="Transposase_27"/>
</dbReference>
<comment type="caution">
    <text evidence="2">The sequence shown here is derived from an EMBL/GenBank/DDBJ whole genome shotgun (WGS) entry which is preliminary data.</text>
</comment>
<proteinExistence type="predicted"/>
<evidence type="ECO:0000313" key="3">
    <source>
        <dbReference type="Proteomes" id="UP001597641"/>
    </source>
</evidence>
<evidence type="ECO:0000256" key="1">
    <source>
        <dbReference type="SAM" id="Phobius"/>
    </source>
</evidence>
<keyword evidence="1" id="KW-0472">Membrane</keyword>
<protein>
    <submittedName>
        <fullName evidence="2">IS1 family transposase</fullName>
    </submittedName>
</protein>
<gene>
    <name evidence="2" type="ORF">ACFS7Z_27120</name>
</gene>
<keyword evidence="1" id="KW-0812">Transmembrane</keyword>
<feature type="transmembrane region" description="Helical" evidence="1">
    <location>
        <begin position="40"/>
        <end position="58"/>
    </location>
</feature>
<name>A0ABW6C402_9BACT</name>
<dbReference type="EMBL" id="JBHUOX010000087">
    <property type="protein sequence ID" value="MFD3004052.1"/>
    <property type="molecule type" value="Genomic_DNA"/>
</dbReference>